<evidence type="ECO:0000259" key="3">
    <source>
        <dbReference type="Pfam" id="PF00127"/>
    </source>
</evidence>
<evidence type="ECO:0000256" key="1">
    <source>
        <dbReference type="ARBA" id="ARBA00022723"/>
    </source>
</evidence>
<dbReference type="RefSeq" id="WP_184534859.1">
    <property type="nucleotide sequence ID" value="NZ_JACHJW010000001.1"/>
</dbReference>
<dbReference type="Pfam" id="PF00127">
    <property type="entry name" value="Copper-bind"/>
    <property type="match status" value="1"/>
</dbReference>
<dbReference type="InterPro" id="IPR000923">
    <property type="entry name" value="BlueCu_1"/>
</dbReference>
<keyword evidence="5" id="KW-1185">Reference proteome</keyword>
<name>A0A7W7WP45_9ACTN</name>
<gene>
    <name evidence="4" type="ORF">FHR38_002564</name>
</gene>
<dbReference type="PANTHER" id="PTHR36507:SF1">
    <property type="entry name" value="BLL1555 PROTEIN"/>
    <property type="match status" value="1"/>
</dbReference>
<reference evidence="4 5" key="1">
    <citation type="submission" date="2020-08" db="EMBL/GenBank/DDBJ databases">
        <title>Sequencing the genomes of 1000 actinobacteria strains.</title>
        <authorList>
            <person name="Klenk H.-P."/>
        </authorList>
    </citation>
    <scope>NUCLEOTIDE SEQUENCE [LARGE SCALE GENOMIC DNA]</scope>
    <source>
        <strain evidence="4 5">DSM 45886</strain>
    </source>
</reference>
<dbReference type="InterPro" id="IPR052721">
    <property type="entry name" value="ET_Amicyanin"/>
</dbReference>
<dbReference type="PANTHER" id="PTHR36507">
    <property type="entry name" value="BLL1555 PROTEIN"/>
    <property type="match status" value="1"/>
</dbReference>
<feature type="domain" description="Blue (type 1) copper" evidence="3">
    <location>
        <begin position="40"/>
        <end position="126"/>
    </location>
</feature>
<dbReference type="SUPFAM" id="SSF49503">
    <property type="entry name" value="Cupredoxins"/>
    <property type="match status" value="1"/>
</dbReference>
<organism evidence="4 5">
    <name type="scientific">Micromonospora polyrhachis</name>
    <dbReference type="NCBI Taxonomy" id="1282883"/>
    <lineage>
        <taxon>Bacteria</taxon>
        <taxon>Bacillati</taxon>
        <taxon>Actinomycetota</taxon>
        <taxon>Actinomycetes</taxon>
        <taxon>Micromonosporales</taxon>
        <taxon>Micromonosporaceae</taxon>
        <taxon>Micromonospora</taxon>
    </lineage>
</organism>
<dbReference type="GO" id="GO:0005507">
    <property type="term" value="F:copper ion binding"/>
    <property type="evidence" value="ECO:0007669"/>
    <property type="project" value="InterPro"/>
</dbReference>
<dbReference type="Gene3D" id="2.60.40.420">
    <property type="entry name" value="Cupredoxins - blue copper proteins"/>
    <property type="match status" value="1"/>
</dbReference>
<dbReference type="InterPro" id="IPR008972">
    <property type="entry name" value="Cupredoxin"/>
</dbReference>
<sequence length="129" mass="13733">MRRPYGSVLALAATVPALVLLSGCADRARAEVVVVRINADGFDPATLVVAPGTEVRWTNDDAFAHTVTSQDRTIAGTPAVPGTAVGWDSGPVRPGETFAHRFDIEGTYLYWCPEHQAEQMVGTVRVAAP</sequence>
<dbReference type="GO" id="GO:0009055">
    <property type="term" value="F:electron transfer activity"/>
    <property type="evidence" value="ECO:0007669"/>
    <property type="project" value="InterPro"/>
</dbReference>
<evidence type="ECO:0000256" key="2">
    <source>
        <dbReference type="ARBA" id="ARBA00023008"/>
    </source>
</evidence>
<protein>
    <submittedName>
        <fullName evidence="4">Plastocyanin</fullName>
    </submittedName>
</protein>
<evidence type="ECO:0000313" key="4">
    <source>
        <dbReference type="EMBL" id="MBB4958831.1"/>
    </source>
</evidence>
<dbReference type="EMBL" id="JACHJW010000001">
    <property type="protein sequence ID" value="MBB4958831.1"/>
    <property type="molecule type" value="Genomic_DNA"/>
</dbReference>
<keyword evidence="2" id="KW-0186">Copper</keyword>
<keyword evidence="1" id="KW-0479">Metal-binding</keyword>
<evidence type="ECO:0000313" key="5">
    <source>
        <dbReference type="Proteomes" id="UP000578819"/>
    </source>
</evidence>
<dbReference type="PROSITE" id="PS51257">
    <property type="entry name" value="PROKAR_LIPOPROTEIN"/>
    <property type="match status" value="1"/>
</dbReference>
<dbReference type="AlphaFoldDB" id="A0A7W7WP45"/>
<accession>A0A7W7WP45</accession>
<proteinExistence type="predicted"/>
<dbReference type="Proteomes" id="UP000578819">
    <property type="component" value="Unassembled WGS sequence"/>
</dbReference>
<comment type="caution">
    <text evidence="4">The sequence shown here is derived from an EMBL/GenBank/DDBJ whole genome shotgun (WGS) entry which is preliminary data.</text>
</comment>